<evidence type="ECO:0000256" key="1">
    <source>
        <dbReference type="SAM" id="MobiDB-lite"/>
    </source>
</evidence>
<evidence type="ECO:0000313" key="3">
    <source>
        <dbReference type="Proteomes" id="UP000002254"/>
    </source>
</evidence>
<proteinExistence type="predicted"/>
<organism evidence="2 3">
    <name type="scientific">Canis lupus familiaris</name>
    <name type="common">Dog</name>
    <name type="synonym">Canis familiaris</name>
    <dbReference type="NCBI Taxonomy" id="9615"/>
    <lineage>
        <taxon>Eukaryota</taxon>
        <taxon>Metazoa</taxon>
        <taxon>Chordata</taxon>
        <taxon>Craniata</taxon>
        <taxon>Vertebrata</taxon>
        <taxon>Euteleostomi</taxon>
        <taxon>Mammalia</taxon>
        <taxon>Eutheria</taxon>
        <taxon>Laurasiatheria</taxon>
        <taxon>Carnivora</taxon>
        <taxon>Caniformia</taxon>
        <taxon>Canidae</taxon>
        <taxon>Canis</taxon>
    </lineage>
</organism>
<accession>A0A8P0P1S3</accession>
<evidence type="ECO:0000313" key="2">
    <source>
        <dbReference type="Ensembl" id="ENSCAFP00000052102.1"/>
    </source>
</evidence>
<sequence length="339" mass="36273">MWLDAEAGVRALGRLVEPLPISTFQGDPLKQNHHDQVQPPHLVGLAQAVNPPDLALLVGVGEHAAGGLLARDGQHKVLSELRPDVFAQLGQQPGCPLLLDLGLLAQQLVLHRPLLVLRHPLLVLLEVLALPRLQVEPGVGEGADVRQQRLDERVELILQAASREHAGRGRTGGGEDGVRGKEKRRKEALEGGHKKNRLLLLLFPPPTTIFSCDCSTKVWSGATTSLASRLLPSQPQQPDRGTQSLSTPILSLSLSLPHSLTHARTDNVAVHTHTLLVSPPGSVAPMTSPCSIAAANSCQLAPLQCPVCTDSRGRTGEACGGRLVSRHRSGFGHPQKERT</sequence>
<dbReference type="Ensembl" id="ENSCAFT00000059959.2">
    <property type="protein sequence ID" value="ENSCAFP00000052102.1"/>
    <property type="gene ID" value="ENSCAFG00000044718.2"/>
</dbReference>
<dbReference type="AlphaFoldDB" id="A0A8P0P1S3"/>
<protein>
    <submittedName>
        <fullName evidence="2">Uncharacterized protein</fullName>
    </submittedName>
</protein>
<dbReference type="Proteomes" id="UP000002254">
    <property type="component" value="Chromosome 20"/>
</dbReference>
<reference evidence="2" key="2">
    <citation type="submission" date="2025-08" db="UniProtKB">
        <authorList>
            <consortium name="Ensembl"/>
        </authorList>
    </citation>
    <scope>IDENTIFICATION</scope>
</reference>
<feature type="compositionally biased region" description="Basic and acidic residues" evidence="1">
    <location>
        <begin position="176"/>
        <end position="190"/>
    </location>
</feature>
<name>A0A8P0P1S3_CANLF</name>
<feature type="region of interest" description="Disordered" evidence="1">
    <location>
        <begin position="165"/>
        <end position="190"/>
    </location>
</feature>
<reference evidence="2 3" key="1">
    <citation type="journal article" date="2005" name="Nature">
        <title>Genome sequence, comparative analysis and haplotype structure of the domestic dog.</title>
        <authorList>
            <consortium name="Broad Sequencing Platform"/>
            <person name="Lindblad-Toh K."/>
            <person name="Wade C.M."/>
            <person name="Mikkelsen T.S."/>
            <person name="Karlsson E.K."/>
            <person name="Jaffe D.B."/>
            <person name="Kamal M."/>
            <person name="Clamp M."/>
            <person name="Chang J.L."/>
            <person name="Kulbokas E.J. III"/>
            <person name="Zody M.C."/>
            <person name="Mauceli E."/>
            <person name="Xie X."/>
            <person name="Breen M."/>
            <person name="Wayne R.K."/>
            <person name="Ostrander E.A."/>
            <person name="Ponting C.P."/>
            <person name="Galibert F."/>
            <person name="Smith D.R."/>
            <person name="DeJong P.J."/>
            <person name="Kirkness E."/>
            <person name="Alvarez P."/>
            <person name="Biagi T."/>
            <person name="Brockman W."/>
            <person name="Butler J."/>
            <person name="Chin C.W."/>
            <person name="Cook A."/>
            <person name="Cuff J."/>
            <person name="Daly M.J."/>
            <person name="DeCaprio D."/>
            <person name="Gnerre S."/>
            <person name="Grabherr M."/>
            <person name="Kellis M."/>
            <person name="Kleber M."/>
            <person name="Bardeleben C."/>
            <person name="Goodstadt L."/>
            <person name="Heger A."/>
            <person name="Hitte C."/>
            <person name="Kim L."/>
            <person name="Koepfli K.P."/>
            <person name="Parker H.G."/>
            <person name="Pollinger J.P."/>
            <person name="Searle S.M."/>
            <person name="Sutter N.B."/>
            <person name="Thomas R."/>
            <person name="Webber C."/>
            <person name="Baldwin J."/>
            <person name="Abebe A."/>
            <person name="Abouelleil A."/>
            <person name="Aftuck L."/>
            <person name="Ait-Zahra M."/>
            <person name="Aldredge T."/>
            <person name="Allen N."/>
            <person name="An P."/>
            <person name="Anderson S."/>
            <person name="Antoine C."/>
            <person name="Arachchi H."/>
            <person name="Aslam A."/>
            <person name="Ayotte L."/>
            <person name="Bachantsang P."/>
            <person name="Barry A."/>
            <person name="Bayul T."/>
            <person name="Benamara M."/>
            <person name="Berlin A."/>
            <person name="Bessette D."/>
            <person name="Blitshteyn B."/>
            <person name="Bloom T."/>
            <person name="Blye J."/>
            <person name="Boguslavskiy L."/>
            <person name="Bonnet C."/>
            <person name="Boukhgalter B."/>
            <person name="Brown A."/>
            <person name="Cahill P."/>
            <person name="Calixte N."/>
            <person name="Camarata J."/>
            <person name="Cheshatsang Y."/>
            <person name="Chu J."/>
            <person name="Citroen M."/>
            <person name="Collymore A."/>
            <person name="Cooke P."/>
            <person name="Dawoe T."/>
            <person name="Daza R."/>
            <person name="Decktor K."/>
            <person name="DeGray S."/>
            <person name="Dhargay N."/>
            <person name="Dooley K."/>
            <person name="Dooley K."/>
            <person name="Dorje P."/>
            <person name="Dorjee K."/>
            <person name="Dorris L."/>
            <person name="Duffey N."/>
            <person name="Dupes A."/>
            <person name="Egbiremolen O."/>
            <person name="Elong R."/>
            <person name="Falk J."/>
            <person name="Farina A."/>
            <person name="Faro S."/>
            <person name="Ferguson D."/>
            <person name="Ferreira P."/>
            <person name="Fisher S."/>
            <person name="FitzGerald M."/>
            <person name="Foley K."/>
            <person name="Foley C."/>
            <person name="Franke A."/>
            <person name="Friedrich D."/>
            <person name="Gage D."/>
            <person name="Garber M."/>
            <person name="Gearin G."/>
            <person name="Giannoukos G."/>
            <person name="Goode T."/>
            <person name="Goyette A."/>
            <person name="Graham J."/>
            <person name="Grandbois E."/>
            <person name="Gyaltsen K."/>
            <person name="Hafez N."/>
            <person name="Hagopian D."/>
            <person name="Hagos B."/>
            <person name="Hall J."/>
            <person name="Healy C."/>
            <person name="Hegarty R."/>
            <person name="Honan T."/>
            <person name="Horn A."/>
            <person name="Houde N."/>
            <person name="Hughes L."/>
            <person name="Hunnicutt L."/>
            <person name="Husby M."/>
            <person name="Jester B."/>
            <person name="Jones C."/>
            <person name="Kamat A."/>
            <person name="Kanga B."/>
            <person name="Kells C."/>
            <person name="Khazanovich D."/>
            <person name="Kieu A.C."/>
            <person name="Kisner P."/>
            <person name="Kumar M."/>
            <person name="Lance K."/>
            <person name="Landers T."/>
            <person name="Lara M."/>
            <person name="Lee W."/>
            <person name="Leger J.P."/>
            <person name="Lennon N."/>
            <person name="Leuper L."/>
            <person name="LeVine S."/>
            <person name="Liu J."/>
            <person name="Liu X."/>
            <person name="Lokyitsang Y."/>
            <person name="Lokyitsang T."/>
            <person name="Lui A."/>
            <person name="Macdonald J."/>
            <person name="Major J."/>
            <person name="Marabella R."/>
            <person name="Maru K."/>
            <person name="Matthews C."/>
            <person name="McDonough S."/>
            <person name="Mehta T."/>
            <person name="Meldrim J."/>
            <person name="Melnikov A."/>
            <person name="Meneus L."/>
            <person name="Mihalev A."/>
            <person name="Mihova T."/>
            <person name="Miller K."/>
            <person name="Mittelman R."/>
            <person name="Mlenga V."/>
            <person name="Mulrain L."/>
            <person name="Munson G."/>
            <person name="Navidi A."/>
            <person name="Naylor J."/>
            <person name="Nguyen T."/>
            <person name="Nguyen N."/>
            <person name="Nguyen C."/>
            <person name="Nguyen T."/>
            <person name="Nicol R."/>
            <person name="Norbu N."/>
            <person name="Norbu C."/>
            <person name="Novod N."/>
            <person name="Nyima T."/>
            <person name="Olandt P."/>
            <person name="O'Neill B."/>
            <person name="O'Neill K."/>
            <person name="Osman S."/>
            <person name="Oyono L."/>
            <person name="Patti C."/>
            <person name="Perrin D."/>
            <person name="Phunkhang P."/>
            <person name="Pierre F."/>
            <person name="Priest M."/>
            <person name="Rachupka A."/>
            <person name="Raghuraman S."/>
            <person name="Rameau R."/>
            <person name="Ray V."/>
            <person name="Raymond C."/>
            <person name="Rege F."/>
            <person name="Rise C."/>
            <person name="Rogers J."/>
            <person name="Rogov P."/>
            <person name="Sahalie J."/>
            <person name="Settipalli S."/>
            <person name="Sharpe T."/>
            <person name="Shea T."/>
            <person name="Sheehan M."/>
            <person name="Sherpa N."/>
            <person name="Shi J."/>
            <person name="Shih D."/>
            <person name="Sloan J."/>
            <person name="Smith C."/>
            <person name="Sparrow T."/>
            <person name="Stalker J."/>
            <person name="Stange-Thomann N."/>
            <person name="Stavropoulos S."/>
            <person name="Stone C."/>
            <person name="Stone S."/>
            <person name="Sykes S."/>
            <person name="Tchuinga P."/>
            <person name="Tenzing P."/>
            <person name="Tesfaye S."/>
            <person name="Thoulutsang D."/>
            <person name="Thoulutsang Y."/>
            <person name="Topham K."/>
            <person name="Topping I."/>
            <person name="Tsamla T."/>
            <person name="Vassiliev H."/>
            <person name="Venkataraman V."/>
            <person name="Vo A."/>
            <person name="Wangchuk T."/>
            <person name="Wangdi T."/>
            <person name="Weiand M."/>
            <person name="Wilkinson J."/>
            <person name="Wilson A."/>
            <person name="Yadav S."/>
            <person name="Yang S."/>
            <person name="Yang X."/>
            <person name="Young G."/>
            <person name="Yu Q."/>
            <person name="Zainoun J."/>
            <person name="Zembek L."/>
            <person name="Zimmer A."/>
            <person name="Lander E.S."/>
        </authorList>
    </citation>
    <scope>NUCLEOTIDE SEQUENCE [LARGE SCALE GENOMIC DNA]</scope>
    <source>
        <strain evidence="2">Boxer</strain>
    </source>
</reference>